<evidence type="ECO:0000313" key="3">
    <source>
        <dbReference type="Proteomes" id="UP000297982"/>
    </source>
</evidence>
<proteinExistence type="predicted"/>
<gene>
    <name evidence="2" type="ORF">E4663_00565</name>
</gene>
<dbReference type="Pfam" id="PF01965">
    <property type="entry name" value="DJ-1_PfpI"/>
    <property type="match status" value="1"/>
</dbReference>
<dbReference type="EMBL" id="SRJC01000001">
    <property type="protein sequence ID" value="TGB03531.1"/>
    <property type="molecule type" value="Genomic_DNA"/>
</dbReference>
<accession>A0A4Z0H295</accession>
<evidence type="ECO:0000313" key="2">
    <source>
        <dbReference type="EMBL" id="TGB03531.1"/>
    </source>
</evidence>
<evidence type="ECO:0000259" key="1">
    <source>
        <dbReference type="Pfam" id="PF01965"/>
    </source>
</evidence>
<name>A0A4Z0H295_9BACI</name>
<dbReference type="InterPro" id="IPR050325">
    <property type="entry name" value="Prot/Nucl_acid_deglycase"/>
</dbReference>
<dbReference type="SUPFAM" id="SSF52317">
    <property type="entry name" value="Class I glutamine amidotransferase-like"/>
    <property type="match status" value="1"/>
</dbReference>
<comment type="caution">
    <text evidence="2">The sequence shown here is derived from an EMBL/GenBank/DDBJ whole genome shotgun (WGS) entry which is preliminary data.</text>
</comment>
<dbReference type="Proteomes" id="UP000297982">
    <property type="component" value="Unassembled WGS sequence"/>
</dbReference>
<dbReference type="AlphaFoldDB" id="A0A4Z0H295"/>
<sequence length="186" mass="20805">MGDSRYTGVLLYPRFSEYELSVLLSVLKQGGKRTIFLGLDDQPIRGEAGLPSKPEATIHDFDINLLDSIVLPGVDDFEHLVGHQELAEYLHKVDDQKRVIAAISSAPYLLSMGDVLAGKTYTTGLTTQQRTFLGTFEEENYVDAPVVVDDYLVTARGSAFIEFAFRVGDLLGLEYDKTWFYPDCRI</sequence>
<dbReference type="PANTHER" id="PTHR48094">
    <property type="entry name" value="PROTEIN/NUCLEIC ACID DEGLYCASE DJ-1-RELATED"/>
    <property type="match status" value="1"/>
</dbReference>
<feature type="domain" description="DJ-1/PfpI" evidence="1">
    <location>
        <begin position="9"/>
        <end position="166"/>
    </location>
</feature>
<keyword evidence="3" id="KW-1185">Reference proteome</keyword>
<dbReference type="GO" id="GO:0005737">
    <property type="term" value="C:cytoplasm"/>
    <property type="evidence" value="ECO:0007669"/>
    <property type="project" value="TreeGrafter"/>
</dbReference>
<dbReference type="InterPro" id="IPR002818">
    <property type="entry name" value="DJ-1/PfpI"/>
</dbReference>
<protein>
    <submittedName>
        <fullName evidence="2">4-methyl-5(B-hydroxyethyl)-thiazole monophosphate biosynthesis protein</fullName>
    </submittedName>
</protein>
<dbReference type="InterPro" id="IPR029062">
    <property type="entry name" value="Class_I_gatase-like"/>
</dbReference>
<reference evidence="2 3" key="1">
    <citation type="journal article" date="2003" name="Int. J. Syst. Evol. Microbiol.">
        <title>Halobacillus salinus sp. nov., isolated from a salt lake on the coast of the East Sea in Korea.</title>
        <authorList>
            <person name="Yoon J.H."/>
            <person name="Kang K.H."/>
            <person name="Park Y.H."/>
        </authorList>
    </citation>
    <scope>NUCLEOTIDE SEQUENCE [LARGE SCALE GENOMIC DNA]</scope>
    <source>
        <strain evidence="2 3">HSL-3</strain>
    </source>
</reference>
<dbReference type="STRING" id="192814.GCA_900166575_00398"/>
<dbReference type="PANTHER" id="PTHR48094:SF12">
    <property type="entry name" value="PARKINSON DISEASE PROTEIN 7 HOMOLOG"/>
    <property type="match status" value="1"/>
</dbReference>
<dbReference type="RefSeq" id="WP_135326262.1">
    <property type="nucleotide sequence ID" value="NZ_SRJC01000001.1"/>
</dbReference>
<organism evidence="2 3">
    <name type="scientific">Halobacillus salinus</name>
    <dbReference type="NCBI Taxonomy" id="192814"/>
    <lineage>
        <taxon>Bacteria</taxon>
        <taxon>Bacillati</taxon>
        <taxon>Bacillota</taxon>
        <taxon>Bacilli</taxon>
        <taxon>Bacillales</taxon>
        <taxon>Bacillaceae</taxon>
        <taxon>Halobacillus</taxon>
    </lineage>
</organism>
<dbReference type="Gene3D" id="3.40.50.880">
    <property type="match status" value="1"/>
</dbReference>